<organism evidence="1 2">
    <name type="scientific">Pantoea eucalypti</name>
    <dbReference type="NCBI Taxonomy" id="470933"/>
    <lineage>
        <taxon>Bacteria</taxon>
        <taxon>Pseudomonadati</taxon>
        <taxon>Pseudomonadota</taxon>
        <taxon>Gammaproteobacteria</taxon>
        <taxon>Enterobacterales</taxon>
        <taxon>Erwiniaceae</taxon>
        <taxon>Pantoea</taxon>
    </lineage>
</organism>
<evidence type="ECO:0000313" key="1">
    <source>
        <dbReference type="EMBL" id="TPV34462.1"/>
    </source>
</evidence>
<accession>A0ABY2ZHN0</accession>
<dbReference type="GeneID" id="90522498"/>
<name>A0ABY2ZHN0_9GAMM</name>
<sequence length="141" mass="16137">MKNLFKWSALMVATVLICGGLFVWFVAACSNEATVYTQHDFFKYHTLTDSDIEKAPRITDEFYFESHPGDGYSPTNSIVFKGAADTASLRAYLEKLGYAKQKRSLGEKEIWARPDQLDGDQFYLYFNPITREVELTKVLNN</sequence>
<dbReference type="EMBL" id="VHJB01000068">
    <property type="protein sequence ID" value="TPV34462.1"/>
    <property type="molecule type" value="Genomic_DNA"/>
</dbReference>
<protein>
    <recommendedName>
        <fullName evidence="3">Lipoprotein</fullName>
    </recommendedName>
</protein>
<evidence type="ECO:0008006" key="3">
    <source>
        <dbReference type="Google" id="ProtNLM"/>
    </source>
</evidence>
<reference evidence="1 2" key="1">
    <citation type="submission" date="2019-06" db="EMBL/GenBank/DDBJ databases">
        <title>Taxogenomics and systematics of the genus Pantoea.</title>
        <authorList>
            <person name="Tambong J.T."/>
        </authorList>
    </citation>
    <scope>NUCLEOTIDE SEQUENCE [LARGE SCALE GENOMIC DNA]</scope>
    <source>
        <strain evidence="1 2">LMG 24197</strain>
    </source>
</reference>
<proteinExistence type="predicted"/>
<gene>
    <name evidence="1" type="ORF">FJW02_14505</name>
</gene>
<keyword evidence="2" id="KW-1185">Reference proteome</keyword>
<dbReference type="Proteomes" id="UP000315469">
    <property type="component" value="Unassembled WGS sequence"/>
</dbReference>
<evidence type="ECO:0000313" key="2">
    <source>
        <dbReference type="Proteomes" id="UP000315469"/>
    </source>
</evidence>
<dbReference type="RefSeq" id="WP_039658869.1">
    <property type="nucleotide sequence ID" value="NZ_CP045720.1"/>
</dbReference>
<dbReference type="PROSITE" id="PS51257">
    <property type="entry name" value="PROKAR_LIPOPROTEIN"/>
    <property type="match status" value="1"/>
</dbReference>
<comment type="caution">
    <text evidence="1">The sequence shown here is derived from an EMBL/GenBank/DDBJ whole genome shotgun (WGS) entry which is preliminary data.</text>
</comment>